<protein>
    <recommendedName>
        <fullName evidence="5">Phorbol-ester/DAG-type domain-containing protein</fullName>
    </recommendedName>
</protein>
<keyword evidence="2" id="KW-0677">Repeat</keyword>
<accession>A0A5D3A123</accession>
<dbReference type="PANTHER" id="PTHR32410:SF163">
    <property type="entry name" value="DC1 DOMAIN-CONTAINING PROTEIN"/>
    <property type="match status" value="1"/>
</dbReference>
<evidence type="ECO:0000256" key="2">
    <source>
        <dbReference type="ARBA" id="ARBA00022737"/>
    </source>
</evidence>
<dbReference type="Gene3D" id="3.30.60.20">
    <property type="match status" value="1"/>
</dbReference>
<dbReference type="InterPro" id="IPR001965">
    <property type="entry name" value="Znf_PHD"/>
</dbReference>
<evidence type="ECO:0000256" key="4">
    <source>
        <dbReference type="ARBA" id="ARBA00022833"/>
    </source>
</evidence>
<sequence>MDVSECESRTVGETMELQHFSHPHPLVFFEYQTFASEEVDPEAALCLGCEKPVEGWSYGCNKCEVYLHKECAELELAPQIQYAFHPKHPLTLLPKSPYFGGFGMCHFCGKELRGFVYNCNDCWFDLHINCALLQSSVAANFPNSLHPHPLFFIQNHNNEVKPDCSVCQKPISGPFYHCSDCTVPELFNIHTECAELELAPKIQHPFHPKHPLTLLPAPYFGECDLCGKQIWRISYNCYDCKFSLHINCALLQSSIVANFTSSLHPHPLFFIQNHNNEVDSDCPGCQKPISGPFYHCLDCRYPRVYNLLDCRYPRVYNLHKECAELPLEINHPCDRKHPLTLLPQRPTHPQKCSCYLCRIQWKGFVYSCSLCNFDLSLDDFLFSPPTITVPSHEHPWMLVSRKMSFVCDFCGTDGDHSPYHCDTCVLFVHKNCISLPRHIRITRHRHTISLSYYCRQNRIEDWMCKICFEEVDISYGHYHCPASRCRYIAHVRCATDKAIWDGTIMLKGYDERSGEVLHKPSNLITDIVEQISIGELMVASEIKHSYHDHNLRLTLSGKTKDDDSQCDGCTRPISTPFYGCEQCEFFLHKDCAELPKQMPHPFHKHLLTLSNTHDVNGYSWCSACDRWYHGFQYQCYEGECSFNIDIQCMLLSETLKHPSHHEHSLFLVHNNQETSCSACFNTLNSGNVAYRCMKRCDFSLDVGCATLPFIAWYKYDRHPLSLTYSDDSEPSQHYCDLCEKEREPNRWFYYCADCDNSLHLNCAIGDLPYMKLGNKFKYYRHKHPFIVVKNIWNCPPCKVCGEVCNGQALECKESECNFIVHWSCHWRLKFKKQRKHKRRGVLCSVEGCSRFGKNG</sequence>
<name>A0A5D3A123_GOSMU</name>
<proteinExistence type="predicted"/>
<keyword evidence="1" id="KW-0479">Metal-binding</keyword>
<dbReference type="InterPro" id="IPR004146">
    <property type="entry name" value="DC1"/>
</dbReference>
<dbReference type="AlphaFoldDB" id="A0A5D3A123"/>
<dbReference type="Proteomes" id="UP000323597">
    <property type="component" value="Chromosome A02"/>
</dbReference>
<dbReference type="InterPro" id="IPR053192">
    <property type="entry name" value="Vacuole_Formation_Reg"/>
</dbReference>
<feature type="domain" description="Phorbol-ester/DAG-type" evidence="5">
    <location>
        <begin position="203"/>
        <end position="256"/>
    </location>
</feature>
<evidence type="ECO:0000313" key="6">
    <source>
        <dbReference type="EMBL" id="TYJ45105.1"/>
    </source>
</evidence>
<keyword evidence="7" id="KW-1185">Reference proteome</keyword>
<dbReference type="GO" id="GO:0008270">
    <property type="term" value="F:zinc ion binding"/>
    <property type="evidence" value="ECO:0007669"/>
    <property type="project" value="UniProtKB-KW"/>
</dbReference>
<reference evidence="6 7" key="1">
    <citation type="submission" date="2019-07" db="EMBL/GenBank/DDBJ databases">
        <title>WGS assembly of Gossypium mustelinum.</title>
        <authorList>
            <person name="Chen Z.J."/>
            <person name="Sreedasyam A."/>
            <person name="Ando A."/>
            <person name="Song Q."/>
            <person name="De L."/>
            <person name="Hulse-Kemp A."/>
            <person name="Ding M."/>
            <person name="Ye W."/>
            <person name="Kirkbride R."/>
            <person name="Jenkins J."/>
            <person name="Plott C."/>
            <person name="Lovell J."/>
            <person name="Lin Y.-M."/>
            <person name="Vaughn R."/>
            <person name="Liu B."/>
            <person name="Li W."/>
            <person name="Simpson S."/>
            <person name="Scheffler B."/>
            <person name="Saski C."/>
            <person name="Grover C."/>
            <person name="Hu G."/>
            <person name="Conover J."/>
            <person name="Carlson J."/>
            <person name="Shu S."/>
            <person name="Boston L."/>
            <person name="Williams M."/>
            <person name="Peterson D."/>
            <person name="Mcgee K."/>
            <person name="Jones D."/>
            <person name="Wendel J."/>
            <person name="Stelly D."/>
            <person name="Grimwood J."/>
            <person name="Schmutz J."/>
        </authorList>
    </citation>
    <scope>NUCLEOTIDE SEQUENCE [LARGE SCALE GENOMIC DNA]</scope>
    <source>
        <strain evidence="6">1408120.09</strain>
    </source>
</reference>
<evidence type="ECO:0000313" key="7">
    <source>
        <dbReference type="Proteomes" id="UP000323597"/>
    </source>
</evidence>
<evidence type="ECO:0000259" key="5">
    <source>
        <dbReference type="PROSITE" id="PS50081"/>
    </source>
</evidence>
<dbReference type="Pfam" id="PF03107">
    <property type="entry name" value="C1_2"/>
    <property type="match status" value="10"/>
</dbReference>
<dbReference type="SUPFAM" id="SSF57889">
    <property type="entry name" value="Cysteine-rich domain"/>
    <property type="match status" value="9"/>
</dbReference>
<dbReference type="EMBL" id="CM017637">
    <property type="protein sequence ID" value="TYJ45105.1"/>
    <property type="molecule type" value="Genomic_DNA"/>
</dbReference>
<dbReference type="SMART" id="SM00249">
    <property type="entry name" value="PHD"/>
    <property type="match status" value="5"/>
</dbReference>
<dbReference type="InterPro" id="IPR002219">
    <property type="entry name" value="PKC_DAG/PE"/>
</dbReference>
<keyword evidence="3" id="KW-0863">Zinc-finger</keyword>
<dbReference type="PANTHER" id="PTHR32410">
    <property type="entry name" value="CYSTEINE/HISTIDINE-RICH C1 DOMAIN FAMILY PROTEIN"/>
    <property type="match status" value="1"/>
</dbReference>
<evidence type="ECO:0000256" key="3">
    <source>
        <dbReference type="ARBA" id="ARBA00022771"/>
    </source>
</evidence>
<dbReference type="InterPro" id="IPR046349">
    <property type="entry name" value="C1-like_sf"/>
</dbReference>
<organism evidence="6 7">
    <name type="scientific">Gossypium mustelinum</name>
    <name type="common">Cotton</name>
    <name type="synonym">Gossypium caicoense</name>
    <dbReference type="NCBI Taxonomy" id="34275"/>
    <lineage>
        <taxon>Eukaryota</taxon>
        <taxon>Viridiplantae</taxon>
        <taxon>Streptophyta</taxon>
        <taxon>Embryophyta</taxon>
        <taxon>Tracheophyta</taxon>
        <taxon>Spermatophyta</taxon>
        <taxon>Magnoliopsida</taxon>
        <taxon>eudicotyledons</taxon>
        <taxon>Gunneridae</taxon>
        <taxon>Pentapetalae</taxon>
        <taxon>rosids</taxon>
        <taxon>malvids</taxon>
        <taxon>Malvales</taxon>
        <taxon>Malvaceae</taxon>
        <taxon>Malvoideae</taxon>
        <taxon>Gossypium</taxon>
    </lineage>
</organism>
<keyword evidence="4" id="KW-0862">Zinc</keyword>
<gene>
    <name evidence="6" type="ORF">E1A91_A02G032600v1</name>
</gene>
<dbReference type="PROSITE" id="PS50081">
    <property type="entry name" value="ZF_DAG_PE_2"/>
    <property type="match status" value="1"/>
</dbReference>
<evidence type="ECO:0000256" key="1">
    <source>
        <dbReference type="ARBA" id="ARBA00022723"/>
    </source>
</evidence>